<dbReference type="GO" id="GO:0016787">
    <property type="term" value="F:hydrolase activity"/>
    <property type="evidence" value="ECO:0007669"/>
    <property type="project" value="UniProtKB-KW"/>
</dbReference>
<dbReference type="PANTHER" id="PTHR47961">
    <property type="entry name" value="DNA POLYMERASE THETA, PUTATIVE (AFU_ORTHOLOGUE AFUA_1G05260)-RELATED"/>
    <property type="match status" value="1"/>
</dbReference>
<evidence type="ECO:0000313" key="7">
    <source>
        <dbReference type="EMBL" id="EQD55508.1"/>
    </source>
</evidence>
<keyword evidence="2" id="KW-0378">Hydrolase</keyword>
<organism evidence="7">
    <name type="scientific">mine drainage metagenome</name>
    <dbReference type="NCBI Taxonomy" id="410659"/>
    <lineage>
        <taxon>unclassified sequences</taxon>
        <taxon>metagenomes</taxon>
        <taxon>ecological metagenomes</taxon>
    </lineage>
</organism>
<evidence type="ECO:0000256" key="2">
    <source>
        <dbReference type="ARBA" id="ARBA00022801"/>
    </source>
</evidence>
<reference evidence="7" key="1">
    <citation type="submission" date="2013-08" db="EMBL/GenBank/DDBJ databases">
        <authorList>
            <person name="Mendez C."/>
            <person name="Richter M."/>
            <person name="Ferrer M."/>
            <person name="Sanchez J."/>
        </authorList>
    </citation>
    <scope>NUCLEOTIDE SEQUENCE</scope>
</reference>
<dbReference type="GO" id="GO:0004386">
    <property type="term" value="F:helicase activity"/>
    <property type="evidence" value="ECO:0007669"/>
    <property type="project" value="UniProtKB-KW"/>
</dbReference>
<dbReference type="AlphaFoldDB" id="T1AFV9"/>
<evidence type="ECO:0000259" key="6">
    <source>
        <dbReference type="PROSITE" id="PS51194"/>
    </source>
</evidence>
<feature type="non-terminal residue" evidence="7">
    <location>
        <position position="1"/>
    </location>
</feature>
<keyword evidence="4" id="KW-0067">ATP-binding</keyword>
<feature type="domain" description="Helicase C-terminal" evidence="6">
    <location>
        <begin position="1"/>
        <end position="192"/>
    </location>
</feature>
<dbReference type="EMBL" id="AUZY01006047">
    <property type="protein sequence ID" value="EQD55508.1"/>
    <property type="molecule type" value="Genomic_DNA"/>
</dbReference>
<feature type="region of interest" description="Disordered" evidence="5">
    <location>
        <begin position="462"/>
        <end position="498"/>
    </location>
</feature>
<protein>
    <submittedName>
        <fullName evidence="7">DEAD/DEAH box helicase domain-containing protein</fullName>
    </submittedName>
</protein>
<dbReference type="Gene3D" id="3.40.50.300">
    <property type="entry name" value="P-loop containing nucleotide triphosphate hydrolases"/>
    <property type="match status" value="1"/>
</dbReference>
<dbReference type="SUPFAM" id="SSF46785">
    <property type="entry name" value="Winged helix' DNA-binding domain"/>
    <property type="match status" value="1"/>
</dbReference>
<dbReference type="SUPFAM" id="SSF52540">
    <property type="entry name" value="P-loop containing nucleoside triphosphate hydrolases"/>
    <property type="match status" value="1"/>
</dbReference>
<comment type="caution">
    <text evidence="7">The sequence shown here is derived from an EMBL/GenBank/DDBJ whole genome shotgun (WGS) entry which is preliminary data.</text>
</comment>
<dbReference type="Gene3D" id="1.10.150.20">
    <property type="entry name" value="5' to 3' exonuclease, C-terminal subdomain"/>
    <property type="match status" value="1"/>
</dbReference>
<dbReference type="InterPro" id="IPR050474">
    <property type="entry name" value="Hel308_SKI2-like"/>
</dbReference>
<sequence>QALVFVNSRKSSESVAAGLAPVVGRRLDAPARARARAAADELVTTSEEATEGIRRLAGLLPDGVAFHNASLLHGERSVIERAFKERALKVLVATPTLAAGINLPARRVVVRDTTRYSDSLGMQAPIPAMEVQQMLGRAGRPRFDRVGEGLLLARRPEDQERLIDTYLRSPPEDVESRLAAEPALRMHLLALVASGAVRSEAELEAFFRGTFYGQTLSLAELGEVVGRVRADLQANGFLARGPGLAATEFGELTSELYLDPVTATVLRSALEKAPLGGSEFPLLAAIAATPDLPPLFLRRGEEPELLERMTEEREELLVRPEEPPLDLDLEMFLATLKTAELLETWIDETPILEISARFGIGAGDLRAKVEDANWLLFGAGRLAHRFQRRLAARLDDLSLRVQYGVRAELLDLVRLKGVGRVRARALFRAGWADREALRAAPWERVEAALGSRSLAEMVLRQVRPKGEVTPPAHSSVTPASPRRKRSLRLDEFPGPAEP</sequence>
<dbReference type="Gene3D" id="1.10.3380.30">
    <property type="match status" value="1"/>
</dbReference>
<evidence type="ECO:0000256" key="3">
    <source>
        <dbReference type="ARBA" id="ARBA00022806"/>
    </source>
</evidence>
<accession>T1AFV9</accession>
<evidence type="ECO:0000256" key="5">
    <source>
        <dbReference type="SAM" id="MobiDB-lite"/>
    </source>
</evidence>
<dbReference type="InterPro" id="IPR001650">
    <property type="entry name" value="Helicase_C-like"/>
</dbReference>
<dbReference type="Pfam" id="PF21280">
    <property type="entry name" value="Helicase_dom4_arc"/>
    <property type="match status" value="1"/>
</dbReference>
<dbReference type="CDD" id="cd18795">
    <property type="entry name" value="SF2_C_Ski2"/>
    <property type="match status" value="1"/>
</dbReference>
<keyword evidence="1" id="KW-0547">Nucleotide-binding</keyword>
<dbReference type="Pfam" id="PF00271">
    <property type="entry name" value="Helicase_C"/>
    <property type="match status" value="1"/>
</dbReference>
<dbReference type="InterPro" id="IPR027417">
    <property type="entry name" value="P-loop_NTPase"/>
</dbReference>
<evidence type="ECO:0000256" key="4">
    <source>
        <dbReference type="ARBA" id="ARBA00022840"/>
    </source>
</evidence>
<reference evidence="7" key="2">
    <citation type="journal article" date="2014" name="ISME J.">
        <title>Microbial stratification in low pH oxic and suboxic macroscopic growths along an acid mine drainage.</title>
        <authorList>
            <person name="Mendez-Garcia C."/>
            <person name="Mesa V."/>
            <person name="Sprenger R.R."/>
            <person name="Richter M."/>
            <person name="Diez M.S."/>
            <person name="Solano J."/>
            <person name="Bargiela R."/>
            <person name="Golyshina O.V."/>
            <person name="Manteca A."/>
            <person name="Ramos J.L."/>
            <person name="Gallego J.R."/>
            <person name="Llorente I."/>
            <person name="Martins Dos Santos V.A."/>
            <person name="Jensen O.N."/>
            <person name="Pelaez A.I."/>
            <person name="Sanchez J."/>
            <person name="Ferrer M."/>
        </authorList>
    </citation>
    <scope>NUCLEOTIDE SEQUENCE</scope>
</reference>
<dbReference type="GO" id="GO:0005524">
    <property type="term" value="F:ATP binding"/>
    <property type="evidence" value="ECO:0007669"/>
    <property type="project" value="UniProtKB-KW"/>
</dbReference>
<evidence type="ECO:0000256" key="1">
    <source>
        <dbReference type="ARBA" id="ARBA00022741"/>
    </source>
</evidence>
<dbReference type="InterPro" id="IPR036390">
    <property type="entry name" value="WH_DNA-bd_sf"/>
</dbReference>
<name>T1AFV9_9ZZZZ</name>
<gene>
    <name evidence="7" type="ORF">B1B_09194</name>
</gene>
<keyword evidence="3 7" id="KW-0347">Helicase</keyword>
<dbReference type="PROSITE" id="PS51194">
    <property type="entry name" value="HELICASE_CTER"/>
    <property type="match status" value="1"/>
</dbReference>
<proteinExistence type="predicted"/>
<dbReference type="PANTHER" id="PTHR47961:SF10">
    <property type="entry name" value="ATP-DEPENDENT DNA HELICASE HEL308"/>
    <property type="match status" value="1"/>
</dbReference>
<dbReference type="SUPFAM" id="SSF158702">
    <property type="entry name" value="Sec63 N-terminal domain-like"/>
    <property type="match status" value="1"/>
</dbReference>
<dbReference type="SMART" id="SM00490">
    <property type="entry name" value="HELICc"/>
    <property type="match status" value="1"/>
</dbReference>
<dbReference type="InterPro" id="IPR048772">
    <property type="entry name" value="Hel308-like_dom4"/>
</dbReference>